<keyword evidence="2" id="KW-0663">Pyridoxal phosphate</keyword>
<dbReference type="PATRIC" id="fig|1604004.4.peg.312"/>
<evidence type="ECO:0000256" key="3">
    <source>
        <dbReference type="RuleBase" id="RU000481"/>
    </source>
</evidence>
<reference evidence="8" key="2">
    <citation type="submission" date="2015-05" db="EMBL/GenBank/DDBJ databases">
        <title>Complete genome sequence of Halanaeroarchaeum sulfurireducens type strain M27-SA2, a sulfate-reducer haloarchaeon from marine anoxic lake Medee.</title>
        <authorList>
            <person name="Messina E."/>
            <person name="Kublanov I.V."/>
            <person name="Toshchakov S."/>
            <person name="Arcadi E."/>
            <person name="La Spada G."/>
            <person name="La Cono V."/>
            <person name="Yakimov M.M."/>
        </authorList>
    </citation>
    <scope>NUCLEOTIDE SEQUENCE [LARGE SCALE GENOMIC DNA]</scope>
    <source>
        <strain evidence="8">M27-SA2</strain>
    </source>
</reference>
<dbReference type="RefSeq" id="WP_050047640.1">
    <property type="nucleotide sequence ID" value="NZ_CP008874.1"/>
</dbReference>
<dbReference type="KEGG" id="hsu:HLASF_0299"/>
<feature type="region of interest" description="Disordered" evidence="4">
    <location>
        <begin position="1"/>
        <end position="33"/>
    </location>
</feature>
<dbReference type="Proteomes" id="UP000069906">
    <property type="component" value="Chromosome"/>
</dbReference>
<evidence type="ECO:0000259" key="5">
    <source>
        <dbReference type="Pfam" id="PF00155"/>
    </source>
</evidence>
<dbReference type="GeneID" id="26009669"/>
<dbReference type="OrthoDB" id="39225at2157"/>
<evidence type="ECO:0000313" key="9">
    <source>
        <dbReference type="Proteomes" id="UP000069906"/>
    </source>
</evidence>
<evidence type="ECO:0000313" key="6">
    <source>
        <dbReference type="EMBL" id="AKH96806.1"/>
    </source>
</evidence>
<dbReference type="HOGENOM" id="CLU_017584_3_2_2"/>
<keyword evidence="9" id="KW-1185">Reference proteome</keyword>
<feature type="domain" description="Aminotransferase class I/classII large" evidence="5">
    <location>
        <begin position="42"/>
        <end position="331"/>
    </location>
</feature>
<dbReference type="KEGG" id="hsf:HLASA_0298"/>
<dbReference type="PROSITE" id="PS00105">
    <property type="entry name" value="AA_TRANSFER_CLASS_1"/>
    <property type="match status" value="1"/>
</dbReference>
<dbReference type="Pfam" id="PF00155">
    <property type="entry name" value="Aminotran_1_2"/>
    <property type="match status" value="1"/>
</dbReference>
<dbReference type="PANTHER" id="PTHR42885">
    <property type="entry name" value="HISTIDINOL-PHOSPHATE AMINOTRANSFERASE-RELATED"/>
    <property type="match status" value="1"/>
</dbReference>
<organism evidence="6 9">
    <name type="scientific">Halanaeroarchaeum sulfurireducens</name>
    <dbReference type="NCBI Taxonomy" id="1604004"/>
    <lineage>
        <taxon>Archaea</taxon>
        <taxon>Methanobacteriati</taxon>
        <taxon>Methanobacteriota</taxon>
        <taxon>Stenosarchaea group</taxon>
        <taxon>Halobacteria</taxon>
        <taxon>Halobacteriales</taxon>
        <taxon>Halobacteriaceae</taxon>
        <taxon>Halanaeroarchaeum</taxon>
    </lineage>
</organism>
<evidence type="ECO:0000313" key="7">
    <source>
        <dbReference type="EMBL" id="ALG81208.1"/>
    </source>
</evidence>
<dbReference type="Gene3D" id="3.90.1150.10">
    <property type="entry name" value="Aspartate Aminotransferase, domain 1"/>
    <property type="match status" value="1"/>
</dbReference>
<evidence type="ECO:0000313" key="8">
    <source>
        <dbReference type="Proteomes" id="UP000060390"/>
    </source>
</evidence>
<protein>
    <recommendedName>
        <fullName evidence="3">Aminotransferase</fullName>
        <ecNumber evidence="3">2.6.1.-</ecNumber>
    </recommendedName>
</protein>
<dbReference type="Gene3D" id="3.40.640.10">
    <property type="entry name" value="Type I PLP-dependent aspartate aminotransferase-like (Major domain)"/>
    <property type="match status" value="1"/>
</dbReference>
<dbReference type="STRING" id="1604004.HLASA_0298"/>
<accession>A0A0F7P6L4</accession>
<dbReference type="InterPro" id="IPR015424">
    <property type="entry name" value="PyrdxlP-dep_Trfase"/>
</dbReference>
<dbReference type="InterPro" id="IPR015421">
    <property type="entry name" value="PyrdxlP-dep_Trfase_major"/>
</dbReference>
<dbReference type="EMBL" id="CP008874">
    <property type="protein sequence ID" value="AKH96806.1"/>
    <property type="molecule type" value="Genomic_DNA"/>
</dbReference>
<dbReference type="PANTHER" id="PTHR42885:SF1">
    <property type="entry name" value="THREONINE-PHOSPHATE DECARBOXYLASE"/>
    <property type="match status" value="1"/>
</dbReference>
<dbReference type="GO" id="GO:0008483">
    <property type="term" value="F:transaminase activity"/>
    <property type="evidence" value="ECO:0007669"/>
    <property type="project" value="UniProtKB-KW"/>
</dbReference>
<dbReference type="InterPro" id="IPR004839">
    <property type="entry name" value="Aminotransferase_I/II_large"/>
</dbReference>
<evidence type="ECO:0000256" key="4">
    <source>
        <dbReference type="SAM" id="MobiDB-lite"/>
    </source>
</evidence>
<dbReference type="InterPro" id="IPR015422">
    <property type="entry name" value="PyrdxlP-dep_Trfase_small"/>
</dbReference>
<dbReference type="GO" id="GO:0030170">
    <property type="term" value="F:pyridoxal phosphate binding"/>
    <property type="evidence" value="ECO:0007669"/>
    <property type="project" value="InterPro"/>
</dbReference>
<dbReference type="InterPro" id="IPR004838">
    <property type="entry name" value="NHTrfase_class1_PyrdxlP-BS"/>
</dbReference>
<comment type="similarity">
    <text evidence="3">Belongs to the class-I pyridoxal-phosphate-dependent aminotransferase family.</text>
</comment>
<evidence type="ECO:0000256" key="1">
    <source>
        <dbReference type="ARBA" id="ARBA00001933"/>
    </source>
</evidence>
<dbReference type="EMBL" id="CP011564">
    <property type="protein sequence ID" value="ALG81208.1"/>
    <property type="molecule type" value="Genomic_DNA"/>
</dbReference>
<sequence>MDPNSVPSVDRVPHGGHAAETVEFSANVNPEVPPGVEDVYRDAFGAVGEYPPEPPTDYVAAAAEYVDVDPAHVIPTAGGLAALRLAIETTVETGDTALVPAPSFGEYAREVRLQGATAVPVPESEILDADPDDHALAVVCNPNNPTGRAYDRGDLLAFVRRSRAAGTPVIVDEAFLGFTDRETLAGTDGAIVARSLTKLFGLPGLRAGFAVATGKLGERLRRARRPWNLGTPARLVGAYCMQQTDFVGATRDRVERERERMADVLNERYEVFPSAAPFLLLEVTGESVDAVVERCERRGLTIRDARTFATLENHVRVAIRRPAENRRLEEALLDV</sequence>
<keyword evidence="3" id="KW-0808">Transferase</keyword>
<name>A0A0F7P6L4_9EURY</name>
<dbReference type="SUPFAM" id="SSF53383">
    <property type="entry name" value="PLP-dependent transferases"/>
    <property type="match status" value="1"/>
</dbReference>
<dbReference type="GO" id="GO:0016829">
    <property type="term" value="F:lyase activity"/>
    <property type="evidence" value="ECO:0007669"/>
    <property type="project" value="UniProtKB-KW"/>
</dbReference>
<comment type="cofactor">
    <cofactor evidence="1 3">
        <name>pyridoxal 5'-phosphate</name>
        <dbReference type="ChEBI" id="CHEBI:597326"/>
    </cofactor>
</comment>
<gene>
    <name evidence="6" type="primary">cobD1</name>
    <name evidence="7" type="ORF">HLASA_0298</name>
    <name evidence="6" type="ORF">HLASF_0299</name>
</gene>
<reference evidence="6 9" key="1">
    <citation type="journal article" date="2015" name="ISME J.">
        <title>Elemental sulfur and acetate can support life of a novel strictly anaerobic haloarchaeon.</title>
        <authorList>
            <person name="Sorokin D.Y."/>
            <person name="Kublanov I.V."/>
            <person name="Gavrilov S.N."/>
            <person name="Rojo D."/>
            <person name="Roman P."/>
            <person name="Golyshin P.N."/>
            <person name="Slepak V.Z."/>
            <person name="Smedile F."/>
            <person name="Ferrer M."/>
            <person name="Messina E."/>
            <person name="La Cono V."/>
            <person name="Yakimov M.M."/>
        </authorList>
    </citation>
    <scope>NUCLEOTIDE SEQUENCE [LARGE SCALE GENOMIC DNA]</scope>
    <source>
        <strain evidence="6 9">HSR2</strain>
    </source>
</reference>
<dbReference type="Proteomes" id="UP000060390">
    <property type="component" value="Chromosome"/>
</dbReference>
<evidence type="ECO:0000256" key="2">
    <source>
        <dbReference type="ARBA" id="ARBA00022898"/>
    </source>
</evidence>
<dbReference type="AlphaFoldDB" id="A0A0F7P6L4"/>
<proteinExistence type="inferred from homology"/>
<dbReference type="EC" id="2.6.1.-" evidence="3"/>
<keyword evidence="3" id="KW-0032">Aminotransferase</keyword>
<dbReference type="CDD" id="cd00609">
    <property type="entry name" value="AAT_like"/>
    <property type="match status" value="1"/>
</dbReference>
<reference evidence="7 8" key="3">
    <citation type="journal article" date="2016" name="Stand. Genomic Sci.">
        <title>Complete genome sequence of 'Halanaeroarchaeum sulfurireducens' M27-SA2, a sulfur-reducing and acetate-oxidizing haloarchaeon from the deep-sea hypersaline anoxic lake Medee.</title>
        <authorList>
            <person name="Messina E."/>
            <person name="Sorokin D.Y."/>
            <person name="Kublanov I.V."/>
            <person name="Toshchakov S."/>
            <person name="Lopatina A."/>
            <person name="Arcadi E."/>
            <person name="Smedile F."/>
            <person name="La Spada G."/>
            <person name="La Cono V."/>
            <person name="Yakimov M.M."/>
        </authorList>
    </citation>
    <scope>NUCLEOTIDE SEQUENCE [LARGE SCALE GENOMIC DNA]</scope>
    <source>
        <strain evidence="7 8">M27-SA2</strain>
    </source>
</reference>
<keyword evidence="6" id="KW-0456">Lyase</keyword>